<evidence type="ECO:0000313" key="2">
    <source>
        <dbReference type="EMBL" id="GFS40703.1"/>
    </source>
</evidence>
<comment type="caution">
    <text evidence="2">The sequence shown here is derived from an EMBL/GenBank/DDBJ whole genome shotgun (WGS) entry which is preliminary data.</text>
</comment>
<dbReference type="Proteomes" id="UP000585474">
    <property type="component" value="Unassembled WGS sequence"/>
</dbReference>
<accession>A0A7J0DT87</accession>
<feature type="region of interest" description="Disordered" evidence="1">
    <location>
        <begin position="1"/>
        <end position="23"/>
    </location>
</feature>
<name>A0A7J0DT87_9ERIC</name>
<proteinExistence type="predicted"/>
<gene>
    <name evidence="2" type="ORF">Acr_00g0069930</name>
</gene>
<dbReference type="OrthoDB" id="1559178at2759"/>
<reference evidence="3" key="1">
    <citation type="submission" date="2019-07" db="EMBL/GenBank/DDBJ databases">
        <title>De Novo Assembly of kiwifruit Actinidia rufa.</title>
        <authorList>
            <person name="Sugita-Konishi S."/>
            <person name="Sato K."/>
            <person name="Mori E."/>
            <person name="Abe Y."/>
            <person name="Kisaki G."/>
            <person name="Hamano K."/>
            <person name="Suezawa K."/>
            <person name="Otani M."/>
            <person name="Fukuda T."/>
            <person name="Manabe T."/>
            <person name="Gomi K."/>
            <person name="Tabuchi M."/>
            <person name="Akimitsu K."/>
            <person name="Kataoka I."/>
        </authorList>
    </citation>
    <scope>NUCLEOTIDE SEQUENCE [LARGE SCALE GENOMIC DNA]</scope>
    <source>
        <strain evidence="3">cv. Fuchu</strain>
    </source>
</reference>
<sequence>MSAMEVGDSSKKSKSKGKESVDYDSSRFTGKVEEKLYNRVWVESILTLCQEFMTNIRYNPVTKKGKERLTSWVRGKKLKVTPDTFAEIFQIPREENLEFELLDIGMLDLAIIFHELLLEGSGSIVNVTRGSRMHTGALLLVGSILVLRVFNYFATRTLAVRNSLLGENQLPGLGCYGRWPGKTNDLPRMMFVSLCATHIASDTRGSVSFTRFLTELFKKSGVHIPVDLIRAKPKRPIDISSLSRSDGQMKKRRLEVIAHEEPSIGMVKLKEEIMNLRMEMNTRMTALEEESSRHTTMLQEIKGILIQMQLKEEEEEKEEEDDD</sequence>
<evidence type="ECO:0000313" key="3">
    <source>
        <dbReference type="Proteomes" id="UP000585474"/>
    </source>
</evidence>
<dbReference type="AlphaFoldDB" id="A0A7J0DT87"/>
<protein>
    <submittedName>
        <fullName evidence="2">Uncharacterized protein</fullName>
    </submittedName>
</protein>
<feature type="compositionally biased region" description="Basic and acidic residues" evidence="1">
    <location>
        <begin position="8"/>
        <end position="23"/>
    </location>
</feature>
<dbReference type="EMBL" id="BJWL01000358">
    <property type="protein sequence ID" value="GFS40703.1"/>
    <property type="molecule type" value="Genomic_DNA"/>
</dbReference>
<keyword evidence="3" id="KW-1185">Reference proteome</keyword>
<evidence type="ECO:0000256" key="1">
    <source>
        <dbReference type="SAM" id="MobiDB-lite"/>
    </source>
</evidence>
<organism evidence="2 3">
    <name type="scientific">Actinidia rufa</name>
    <dbReference type="NCBI Taxonomy" id="165716"/>
    <lineage>
        <taxon>Eukaryota</taxon>
        <taxon>Viridiplantae</taxon>
        <taxon>Streptophyta</taxon>
        <taxon>Embryophyta</taxon>
        <taxon>Tracheophyta</taxon>
        <taxon>Spermatophyta</taxon>
        <taxon>Magnoliopsida</taxon>
        <taxon>eudicotyledons</taxon>
        <taxon>Gunneridae</taxon>
        <taxon>Pentapetalae</taxon>
        <taxon>asterids</taxon>
        <taxon>Ericales</taxon>
        <taxon>Actinidiaceae</taxon>
        <taxon>Actinidia</taxon>
    </lineage>
</organism>